<organism evidence="1">
    <name type="scientific">Siphoviridae sp. ct37J14</name>
    <dbReference type="NCBI Taxonomy" id="2826280"/>
    <lineage>
        <taxon>Viruses</taxon>
        <taxon>Duplodnaviria</taxon>
        <taxon>Heunggongvirae</taxon>
        <taxon>Uroviricota</taxon>
        <taxon>Caudoviricetes</taxon>
    </lineage>
</organism>
<accession>A0A8S5M0U7</accession>
<evidence type="ECO:0000313" key="1">
    <source>
        <dbReference type="EMBL" id="DAD75850.1"/>
    </source>
</evidence>
<protein>
    <submittedName>
        <fullName evidence="1">Uncharacterized protein</fullName>
    </submittedName>
</protein>
<name>A0A8S5M0U7_9CAUD</name>
<sequence length="42" mass="5081">MIPWLKNLKNLSQIMYNIWDKRADWARSPDEGCVNRIYRATL</sequence>
<dbReference type="EMBL" id="BK014790">
    <property type="protein sequence ID" value="DAD75850.1"/>
    <property type="molecule type" value="Genomic_DNA"/>
</dbReference>
<proteinExistence type="predicted"/>
<reference evidence="1" key="1">
    <citation type="journal article" date="2021" name="Proc. Natl. Acad. Sci. U.S.A.">
        <title>A Catalog of Tens of Thousands of Viruses from Human Metagenomes Reveals Hidden Associations with Chronic Diseases.</title>
        <authorList>
            <person name="Tisza M.J."/>
            <person name="Buck C.B."/>
        </authorList>
    </citation>
    <scope>NUCLEOTIDE SEQUENCE</scope>
    <source>
        <strain evidence="1">Ct37J14</strain>
    </source>
</reference>